<feature type="compositionally biased region" description="Basic and acidic residues" evidence="1">
    <location>
        <begin position="1"/>
        <end position="15"/>
    </location>
</feature>
<accession>A0A445I3C9</accession>
<gene>
    <name evidence="2" type="ORF">D0Y65_030208</name>
</gene>
<evidence type="ECO:0000256" key="1">
    <source>
        <dbReference type="SAM" id="MobiDB-lite"/>
    </source>
</evidence>
<sequence length="51" mass="6103">MQHHDNGKLGKETTRKTNRNKGSKYSNRNWKHVSICLRVLHRSRSIQNSWN</sequence>
<organism evidence="2 3">
    <name type="scientific">Glycine soja</name>
    <name type="common">Wild soybean</name>
    <dbReference type="NCBI Taxonomy" id="3848"/>
    <lineage>
        <taxon>Eukaryota</taxon>
        <taxon>Viridiplantae</taxon>
        <taxon>Streptophyta</taxon>
        <taxon>Embryophyta</taxon>
        <taxon>Tracheophyta</taxon>
        <taxon>Spermatophyta</taxon>
        <taxon>Magnoliopsida</taxon>
        <taxon>eudicotyledons</taxon>
        <taxon>Gunneridae</taxon>
        <taxon>Pentapetalae</taxon>
        <taxon>rosids</taxon>
        <taxon>fabids</taxon>
        <taxon>Fabales</taxon>
        <taxon>Fabaceae</taxon>
        <taxon>Papilionoideae</taxon>
        <taxon>50 kb inversion clade</taxon>
        <taxon>NPAAA clade</taxon>
        <taxon>indigoferoid/millettioid clade</taxon>
        <taxon>Phaseoleae</taxon>
        <taxon>Glycine</taxon>
        <taxon>Glycine subgen. Soja</taxon>
    </lineage>
</organism>
<feature type="region of interest" description="Disordered" evidence="1">
    <location>
        <begin position="1"/>
        <end position="28"/>
    </location>
</feature>
<dbReference type="EMBL" id="QZWG01000011">
    <property type="protein sequence ID" value="RZB80386.1"/>
    <property type="molecule type" value="Genomic_DNA"/>
</dbReference>
<evidence type="ECO:0000313" key="3">
    <source>
        <dbReference type="Proteomes" id="UP000289340"/>
    </source>
</evidence>
<proteinExistence type="predicted"/>
<dbReference type="Proteomes" id="UP000289340">
    <property type="component" value="Chromosome 11"/>
</dbReference>
<reference evidence="2 3" key="1">
    <citation type="submission" date="2018-09" db="EMBL/GenBank/DDBJ databases">
        <title>A high-quality reference genome of wild soybean provides a powerful tool to mine soybean genomes.</title>
        <authorList>
            <person name="Xie M."/>
            <person name="Chung C.Y.L."/>
            <person name="Li M.-W."/>
            <person name="Wong F.-L."/>
            <person name="Chan T.-F."/>
            <person name="Lam H.-M."/>
        </authorList>
    </citation>
    <scope>NUCLEOTIDE SEQUENCE [LARGE SCALE GENOMIC DNA]</scope>
    <source>
        <strain evidence="3">cv. W05</strain>
        <tissue evidence="2">Hypocotyl of etiolated seedlings</tissue>
    </source>
</reference>
<dbReference type="AlphaFoldDB" id="A0A445I3C9"/>
<evidence type="ECO:0000313" key="2">
    <source>
        <dbReference type="EMBL" id="RZB80386.1"/>
    </source>
</evidence>
<protein>
    <submittedName>
        <fullName evidence="2">Uncharacterized protein</fullName>
    </submittedName>
</protein>
<keyword evidence="3" id="KW-1185">Reference proteome</keyword>
<name>A0A445I3C9_GLYSO</name>
<comment type="caution">
    <text evidence="2">The sequence shown here is derived from an EMBL/GenBank/DDBJ whole genome shotgun (WGS) entry which is preliminary data.</text>
</comment>